<dbReference type="Proteomes" id="UP001501321">
    <property type="component" value="Unassembled WGS sequence"/>
</dbReference>
<evidence type="ECO:0000313" key="4">
    <source>
        <dbReference type="EMBL" id="GAA4503876.1"/>
    </source>
</evidence>
<evidence type="ECO:0000256" key="2">
    <source>
        <dbReference type="ARBA" id="ARBA00022448"/>
    </source>
</evidence>
<evidence type="ECO:0008006" key="6">
    <source>
        <dbReference type="Google" id="ProtNLM"/>
    </source>
</evidence>
<dbReference type="Gene3D" id="3.40.190.10">
    <property type="entry name" value="Periplasmic binding protein-like II"/>
    <property type="match status" value="2"/>
</dbReference>
<protein>
    <recommendedName>
        <fullName evidence="6">Extracellular solute-binding protein</fullName>
    </recommendedName>
</protein>
<keyword evidence="5" id="KW-1185">Reference proteome</keyword>
<reference evidence="5" key="1">
    <citation type="journal article" date="2019" name="Int. J. Syst. Evol. Microbiol.">
        <title>The Global Catalogue of Microorganisms (GCM) 10K type strain sequencing project: providing services to taxonomists for standard genome sequencing and annotation.</title>
        <authorList>
            <consortium name="The Broad Institute Genomics Platform"/>
            <consortium name="The Broad Institute Genome Sequencing Center for Infectious Disease"/>
            <person name="Wu L."/>
            <person name="Ma J."/>
        </authorList>
    </citation>
    <scope>NUCLEOTIDE SEQUENCE [LARGE SCALE GENOMIC DNA]</scope>
    <source>
        <strain evidence="5">JCM 32226</strain>
    </source>
</reference>
<proteinExistence type="inferred from homology"/>
<accession>A0ABP8QI83</accession>
<evidence type="ECO:0000313" key="5">
    <source>
        <dbReference type="Proteomes" id="UP001501321"/>
    </source>
</evidence>
<dbReference type="RefSeq" id="WP_345014729.1">
    <property type="nucleotide sequence ID" value="NZ_BAABFC010000028.1"/>
</dbReference>
<dbReference type="Pfam" id="PF13416">
    <property type="entry name" value="SBP_bac_8"/>
    <property type="match status" value="1"/>
</dbReference>
<evidence type="ECO:0000256" key="1">
    <source>
        <dbReference type="ARBA" id="ARBA00008520"/>
    </source>
</evidence>
<keyword evidence="2" id="KW-0813">Transport</keyword>
<keyword evidence="3" id="KW-0732">Signal</keyword>
<organism evidence="4 5">
    <name type="scientific">Pseudaeromonas paramecii</name>
    <dbReference type="NCBI Taxonomy" id="2138166"/>
    <lineage>
        <taxon>Bacteria</taxon>
        <taxon>Pseudomonadati</taxon>
        <taxon>Pseudomonadota</taxon>
        <taxon>Gammaproteobacteria</taxon>
        <taxon>Aeromonadales</taxon>
        <taxon>Aeromonadaceae</taxon>
        <taxon>Pseudaeromonas</taxon>
    </lineage>
</organism>
<dbReference type="EMBL" id="BAABFC010000028">
    <property type="protein sequence ID" value="GAA4503876.1"/>
    <property type="molecule type" value="Genomic_DNA"/>
</dbReference>
<comment type="caution">
    <text evidence="4">The sequence shown here is derived from an EMBL/GenBank/DDBJ whole genome shotgun (WGS) entry which is preliminary data.</text>
</comment>
<dbReference type="PANTHER" id="PTHR30061:SF50">
    <property type="entry name" value="MALTOSE_MALTODEXTRIN-BINDING PERIPLASMIC PROTEIN"/>
    <property type="match status" value="1"/>
</dbReference>
<comment type="similarity">
    <text evidence="1">Belongs to the bacterial solute-binding protein 1 family.</text>
</comment>
<name>A0ABP8QI83_9GAMM</name>
<sequence>MAQERLLLWHEFDGKGDTSIQVLEERCAAFSALGLGEVVPEVMNIRHLHERLAQIQAGGPAPDIAFVPADMLYLQEHALFSPVSPSDFDTPISEGHWQTMQLRQQQYGVPLLGGNHLVLFFNRQLLPEPPASWEALEALAPELQAKGITPMASDCCDAYWFIPFLTGHDGWVLNEGTPDLNNDANRSAMAFMERQVRQGLLANQQGSTALLDNFIAGHTAAIVCGEWIFNYLSQQMGERLGVAALPTVEGRAMTSMTSTIGLVYPNQGLSGPKRELILAFTRFMLSEASQRQWATQVQRWPVHEGVIEEQIRLGDGNRQAILALRQACRPMPRERIMFDVWFAMALGLRRLLNQECDVKEAAAFMQVCAQQQVGSQMAELL</sequence>
<dbReference type="InterPro" id="IPR006059">
    <property type="entry name" value="SBP"/>
</dbReference>
<gene>
    <name evidence="4" type="ORF">GCM10023095_30810</name>
</gene>
<dbReference type="SUPFAM" id="SSF53850">
    <property type="entry name" value="Periplasmic binding protein-like II"/>
    <property type="match status" value="1"/>
</dbReference>
<dbReference type="PANTHER" id="PTHR30061">
    <property type="entry name" value="MALTOSE-BINDING PERIPLASMIC PROTEIN"/>
    <property type="match status" value="1"/>
</dbReference>
<evidence type="ECO:0000256" key="3">
    <source>
        <dbReference type="ARBA" id="ARBA00022729"/>
    </source>
</evidence>